<comment type="caution">
    <text evidence="3">The sequence shown here is derived from an EMBL/GenBank/DDBJ whole genome shotgun (WGS) entry which is preliminary data.</text>
</comment>
<dbReference type="Pfam" id="PF00646">
    <property type="entry name" value="F-box"/>
    <property type="match status" value="1"/>
</dbReference>
<dbReference type="Gene3D" id="1.20.1280.50">
    <property type="match status" value="1"/>
</dbReference>
<dbReference type="SUPFAM" id="SSF81383">
    <property type="entry name" value="F-box domain"/>
    <property type="match status" value="1"/>
</dbReference>
<dbReference type="InterPro" id="IPR011043">
    <property type="entry name" value="Gal_Oxase/kelch_b-propeller"/>
</dbReference>
<evidence type="ECO:0000313" key="4">
    <source>
        <dbReference type="Proteomes" id="UP001237642"/>
    </source>
</evidence>
<evidence type="ECO:0000313" key="3">
    <source>
        <dbReference type="EMBL" id="KAK1368159.1"/>
    </source>
</evidence>
<dbReference type="SUPFAM" id="SSF50965">
    <property type="entry name" value="Galactose oxidase, central domain"/>
    <property type="match status" value="1"/>
</dbReference>
<dbReference type="SMART" id="SM00256">
    <property type="entry name" value="FBOX"/>
    <property type="match status" value="1"/>
</dbReference>
<proteinExistence type="predicted"/>
<reference evidence="3" key="2">
    <citation type="submission" date="2023-05" db="EMBL/GenBank/DDBJ databases">
        <authorList>
            <person name="Schelkunov M.I."/>
        </authorList>
    </citation>
    <scope>NUCLEOTIDE SEQUENCE</scope>
    <source>
        <strain evidence="3">Hsosn_3</strain>
        <tissue evidence="3">Leaf</tissue>
    </source>
</reference>
<feature type="domain" description="F-box" evidence="2">
    <location>
        <begin position="1"/>
        <end position="43"/>
    </location>
</feature>
<dbReference type="InterPro" id="IPR013187">
    <property type="entry name" value="F-box-assoc_dom_typ3"/>
</dbReference>
<dbReference type="NCBIfam" id="TIGR01640">
    <property type="entry name" value="F_box_assoc_1"/>
    <property type="match status" value="1"/>
</dbReference>
<protein>
    <submittedName>
        <fullName evidence="3">F-box protein interaction domain protein</fullName>
    </submittedName>
</protein>
<keyword evidence="4" id="KW-1185">Reference proteome</keyword>
<sequence>MALPCEMLDEILCRLPVKYLLRCRCVSKGWCSLIDSNPFVKKHLKRALECNVGALIINQRGKFYLAEDFKSNLDDDDDAVAVEMMDPLQTLISGADFVGSANGLVCVSKNQMNEFVVFNPSTRKSRKIPSAPAEFPRSFHMTETSLCGFGYDRVNDDYKVVKIAECYLQFRGIMAIVYSLKTNSWKRIQNVPVYNKIRFLRSWGMFASGALHWLAIKNPVNCSDIIVGFDLGLEQFKEVPFPVIEGPIVNFNTTSVVSDGGTLCVLDKYPNTHIDVWVMMTDSGAENSWSKALSVKKKGTLPYLRFVRPVSFCRSGQSVLLEVDSSKLVWYDMERKTVKNVSIRGIPNRFDSHVFTHSLIPLNEDNPPQKPSEDKPQKKYHKRRDDFLSRGFSLKL</sequence>
<evidence type="ECO:0000256" key="1">
    <source>
        <dbReference type="SAM" id="MobiDB-lite"/>
    </source>
</evidence>
<dbReference type="InterPro" id="IPR001810">
    <property type="entry name" value="F-box_dom"/>
</dbReference>
<gene>
    <name evidence="3" type="ORF">POM88_034251</name>
</gene>
<accession>A0AAD8HKV9</accession>
<dbReference type="AlphaFoldDB" id="A0AAD8HKV9"/>
<dbReference type="InterPro" id="IPR050796">
    <property type="entry name" value="SCF_F-box_component"/>
</dbReference>
<dbReference type="EMBL" id="JAUIZM010000008">
    <property type="protein sequence ID" value="KAK1368159.1"/>
    <property type="molecule type" value="Genomic_DNA"/>
</dbReference>
<dbReference type="CDD" id="cd22157">
    <property type="entry name" value="F-box_AtFBW1-like"/>
    <property type="match status" value="1"/>
</dbReference>
<name>A0AAD8HKV9_9APIA</name>
<dbReference type="PANTHER" id="PTHR31672:SF13">
    <property type="entry name" value="F-BOX PROTEIN CPR30-LIKE"/>
    <property type="match status" value="1"/>
</dbReference>
<dbReference type="PANTHER" id="PTHR31672">
    <property type="entry name" value="BNACNNG10540D PROTEIN"/>
    <property type="match status" value="1"/>
</dbReference>
<feature type="compositionally biased region" description="Basic and acidic residues" evidence="1">
    <location>
        <begin position="371"/>
        <end position="388"/>
    </location>
</feature>
<reference evidence="3" key="1">
    <citation type="submission" date="2023-02" db="EMBL/GenBank/DDBJ databases">
        <title>Genome of toxic invasive species Heracleum sosnowskyi carries increased number of genes despite the absence of recent whole-genome duplications.</title>
        <authorList>
            <person name="Schelkunov M."/>
            <person name="Shtratnikova V."/>
            <person name="Makarenko M."/>
            <person name="Klepikova A."/>
            <person name="Omelchenko D."/>
            <person name="Novikova G."/>
            <person name="Obukhova E."/>
            <person name="Bogdanov V."/>
            <person name="Penin A."/>
            <person name="Logacheva M."/>
        </authorList>
    </citation>
    <scope>NUCLEOTIDE SEQUENCE</scope>
    <source>
        <strain evidence="3">Hsosn_3</strain>
        <tissue evidence="3">Leaf</tissue>
    </source>
</reference>
<dbReference type="Pfam" id="PF08268">
    <property type="entry name" value="FBA_3"/>
    <property type="match status" value="1"/>
</dbReference>
<dbReference type="InterPro" id="IPR036047">
    <property type="entry name" value="F-box-like_dom_sf"/>
</dbReference>
<evidence type="ECO:0000259" key="2">
    <source>
        <dbReference type="PROSITE" id="PS50181"/>
    </source>
</evidence>
<dbReference type="PROSITE" id="PS50181">
    <property type="entry name" value="FBOX"/>
    <property type="match status" value="1"/>
</dbReference>
<dbReference type="Proteomes" id="UP001237642">
    <property type="component" value="Unassembled WGS sequence"/>
</dbReference>
<organism evidence="3 4">
    <name type="scientific">Heracleum sosnowskyi</name>
    <dbReference type="NCBI Taxonomy" id="360622"/>
    <lineage>
        <taxon>Eukaryota</taxon>
        <taxon>Viridiplantae</taxon>
        <taxon>Streptophyta</taxon>
        <taxon>Embryophyta</taxon>
        <taxon>Tracheophyta</taxon>
        <taxon>Spermatophyta</taxon>
        <taxon>Magnoliopsida</taxon>
        <taxon>eudicotyledons</taxon>
        <taxon>Gunneridae</taxon>
        <taxon>Pentapetalae</taxon>
        <taxon>asterids</taxon>
        <taxon>campanulids</taxon>
        <taxon>Apiales</taxon>
        <taxon>Apiaceae</taxon>
        <taxon>Apioideae</taxon>
        <taxon>apioid superclade</taxon>
        <taxon>Tordylieae</taxon>
        <taxon>Tordyliinae</taxon>
        <taxon>Heracleum</taxon>
    </lineage>
</organism>
<dbReference type="InterPro" id="IPR017451">
    <property type="entry name" value="F-box-assoc_interact_dom"/>
</dbReference>
<feature type="region of interest" description="Disordered" evidence="1">
    <location>
        <begin position="360"/>
        <end position="396"/>
    </location>
</feature>